<proteinExistence type="predicted"/>
<accession>A0A9P0TD83</accession>
<evidence type="ECO:0000313" key="2">
    <source>
        <dbReference type="Proteomes" id="UP001152562"/>
    </source>
</evidence>
<protein>
    <submittedName>
        <fullName evidence="1">Uncharacterized protein</fullName>
    </submittedName>
</protein>
<name>A0A9P0TD83_PIEBR</name>
<gene>
    <name evidence="1" type="ORF">PIBRA_LOCUS6679</name>
</gene>
<dbReference type="EMBL" id="CALOZG010000010">
    <property type="protein sequence ID" value="CAH4029994.1"/>
    <property type="molecule type" value="Genomic_DNA"/>
</dbReference>
<evidence type="ECO:0000313" key="1">
    <source>
        <dbReference type="EMBL" id="CAH4029994.1"/>
    </source>
</evidence>
<sequence>MQNECVSKSGLTDVCGRARTYVYLASRCAPPLHLTEMAKQVARPAYCRPVSARVHSPPVVVSEVRARTRFSEHGVSTVVK</sequence>
<keyword evidence="2" id="KW-1185">Reference proteome</keyword>
<organism evidence="1 2">
    <name type="scientific">Pieris brassicae</name>
    <name type="common">White butterfly</name>
    <name type="synonym">Large white butterfly</name>
    <dbReference type="NCBI Taxonomy" id="7116"/>
    <lineage>
        <taxon>Eukaryota</taxon>
        <taxon>Metazoa</taxon>
        <taxon>Ecdysozoa</taxon>
        <taxon>Arthropoda</taxon>
        <taxon>Hexapoda</taxon>
        <taxon>Insecta</taxon>
        <taxon>Pterygota</taxon>
        <taxon>Neoptera</taxon>
        <taxon>Endopterygota</taxon>
        <taxon>Lepidoptera</taxon>
        <taxon>Glossata</taxon>
        <taxon>Ditrysia</taxon>
        <taxon>Papilionoidea</taxon>
        <taxon>Pieridae</taxon>
        <taxon>Pierinae</taxon>
        <taxon>Pieris</taxon>
    </lineage>
</organism>
<dbReference type="AlphaFoldDB" id="A0A9P0TD83"/>
<reference evidence="1" key="1">
    <citation type="submission" date="2022-05" db="EMBL/GenBank/DDBJ databases">
        <authorList>
            <person name="Okamura Y."/>
        </authorList>
    </citation>
    <scope>NUCLEOTIDE SEQUENCE</scope>
</reference>
<dbReference type="Proteomes" id="UP001152562">
    <property type="component" value="Unassembled WGS sequence"/>
</dbReference>
<comment type="caution">
    <text evidence="1">The sequence shown here is derived from an EMBL/GenBank/DDBJ whole genome shotgun (WGS) entry which is preliminary data.</text>
</comment>